<accession>A0A369IH77</accession>
<feature type="chain" id="PRO_5016885020" description="Nuclear transport factor 2 family protein" evidence="1">
    <location>
        <begin position="45"/>
        <end position="249"/>
    </location>
</feature>
<dbReference type="AlphaFoldDB" id="A0A369IH77"/>
<proteinExistence type="predicted"/>
<dbReference type="Proteomes" id="UP000253141">
    <property type="component" value="Unassembled WGS sequence"/>
</dbReference>
<dbReference type="Gene3D" id="3.10.450.50">
    <property type="match status" value="1"/>
</dbReference>
<evidence type="ECO:0000313" key="3">
    <source>
        <dbReference type="Proteomes" id="UP000253141"/>
    </source>
</evidence>
<feature type="signal peptide" evidence="1">
    <location>
        <begin position="1"/>
        <end position="44"/>
    </location>
</feature>
<evidence type="ECO:0008006" key="4">
    <source>
        <dbReference type="Google" id="ProtNLM"/>
    </source>
</evidence>
<keyword evidence="1" id="KW-0732">Signal</keyword>
<dbReference type="EMBL" id="QPIW01000001">
    <property type="protein sequence ID" value="RDB07707.1"/>
    <property type="molecule type" value="Genomic_DNA"/>
</dbReference>
<evidence type="ECO:0000313" key="2">
    <source>
        <dbReference type="EMBL" id="RDB07707.1"/>
    </source>
</evidence>
<gene>
    <name evidence="2" type="ORF">DVG78_01230</name>
</gene>
<sequence length="249" mass="28445">MSHFYNDSHKQKGSFESSNKSNIMMIKKLLFLLLGACFSISAIAQTTAEEEGIKTLLLQETKNAYAVDVQEYNKNWVKAPHTYRAWNSRTGYDVKQGWDAIEKERLAAFKVAKAREINPILENMVFKFYSNEACFVTYDQYLYGKESKPTKEVRVLEKHDNAWKIAAVVALTDYSQNKFEEGLVRKSIDAEQSAALISDYEVHIAGITAWATFFDTANTEAKVRQVRILERSNGAWKIVFAGIQTLEKK</sequence>
<evidence type="ECO:0000256" key="1">
    <source>
        <dbReference type="SAM" id="SignalP"/>
    </source>
</evidence>
<reference evidence="2 3" key="1">
    <citation type="submission" date="2018-07" db="EMBL/GenBank/DDBJ databases">
        <title>Genome analysis of Runella aurantiaca.</title>
        <authorList>
            <person name="Yang X."/>
        </authorList>
    </citation>
    <scope>NUCLEOTIDE SEQUENCE [LARGE SCALE GENOMIC DNA]</scope>
    <source>
        <strain evidence="2 3">YX9</strain>
    </source>
</reference>
<name>A0A369IH77_9BACT</name>
<organism evidence="2 3">
    <name type="scientific">Runella aurantiaca</name>
    <dbReference type="NCBI Taxonomy" id="2282308"/>
    <lineage>
        <taxon>Bacteria</taxon>
        <taxon>Pseudomonadati</taxon>
        <taxon>Bacteroidota</taxon>
        <taxon>Cytophagia</taxon>
        <taxon>Cytophagales</taxon>
        <taxon>Spirosomataceae</taxon>
        <taxon>Runella</taxon>
    </lineage>
</organism>
<protein>
    <recommendedName>
        <fullName evidence="4">Nuclear transport factor 2 family protein</fullName>
    </recommendedName>
</protein>
<comment type="caution">
    <text evidence="2">The sequence shown here is derived from an EMBL/GenBank/DDBJ whole genome shotgun (WGS) entry which is preliminary data.</text>
</comment>
<keyword evidence="3" id="KW-1185">Reference proteome</keyword>